<reference evidence="5" key="1">
    <citation type="submission" date="2025-08" db="UniProtKB">
        <authorList>
            <consortium name="RefSeq"/>
        </authorList>
    </citation>
    <scope>IDENTIFICATION</scope>
    <source>
        <tissue evidence="5">Muscle</tissue>
    </source>
</reference>
<dbReference type="PANTHER" id="PTHR12631">
    <property type="entry name" value="ALPHA-L-IDURONIDASE"/>
    <property type="match status" value="1"/>
</dbReference>
<evidence type="ECO:0000256" key="2">
    <source>
        <dbReference type="ARBA" id="ARBA00023295"/>
    </source>
</evidence>
<dbReference type="GeneID" id="111083811"/>
<accession>A0ABM1RXV4</accession>
<dbReference type="Gene3D" id="3.20.20.80">
    <property type="entry name" value="Glycosidases"/>
    <property type="match status" value="1"/>
</dbReference>
<dbReference type="Proteomes" id="UP000694941">
    <property type="component" value="Unplaced"/>
</dbReference>
<name>A0ABM1RXV4_LIMPO</name>
<keyword evidence="2" id="KW-0326">Glycosidase</keyword>
<proteinExistence type="predicted"/>
<protein>
    <submittedName>
        <fullName evidence="5">Alpha-L-iduronidase-like</fullName>
    </submittedName>
</protein>
<dbReference type="InterPro" id="IPR049166">
    <property type="entry name" value="GH39_cat"/>
</dbReference>
<keyword evidence="1" id="KW-0378">Hydrolase</keyword>
<sequence>MPLCSMCHYKLLSNDNAFLSFFPHQFEQRTLLARFQMNNTVPPHVQFFKKPVYAVTGILGKLGETLLNYKLSFQGVPLKHDLGIIPTMHEPDKASIADSLQFILLLYNSADTTNMTGMSSINIYMQYRLPETGGNNDV</sequence>
<evidence type="ECO:0000256" key="1">
    <source>
        <dbReference type="ARBA" id="ARBA00022801"/>
    </source>
</evidence>
<dbReference type="Pfam" id="PF01229">
    <property type="entry name" value="Glyco_hydro_39"/>
    <property type="match status" value="1"/>
</dbReference>
<dbReference type="PANTHER" id="PTHR12631:SF8">
    <property type="entry name" value="ALPHA-L-IDURONIDASE"/>
    <property type="match status" value="1"/>
</dbReference>
<evidence type="ECO:0000313" key="5">
    <source>
        <dbReference type="RefSeq" id="XP_022236209.1"/>
    </source>
</evidence>
<feature type="domain" description="Glycosyl hydrolases family 39 N-terminal catalytic" evidence="3">
    <location>
        <begin position="9"/>
        <end position="127"/>
    </location>
</feature>
<organism evidence="4 5">
    <name type="scientific">Limulus polyphemus</name>
    <name type="common">Atlantic horseshoe crab</name>
    <dbReference type="NCBI Taxonomy" id="6850"/>
    <lineage>
        <taxon>Eukaryota</taxon>
        <taxon>Metazoa</taxon>
        <taxon>Ecdysozoa</taxon>
        <taxon>Arthropoda</taxon>
        <taxon>Chelicerata</taxon>
        <taxon>Merostomata</taxon>
        <taxon>Xiphosura</taxon>
        <taxon>Limulidae</taxon>
        <taxon>Limulus</taxon>
    </lineage>
</organism>
<evidence type="ECO:0000313" key="4">
    <source>
        <dbReference type="Proteomes" id="UP000694941"/>
    </source>
</evidence>
<dbReference type="InterPro" id="IPR051923">
    <property type="entry name" value="Glycosyl_Hydrolase_39"/>
</dbReference>
<gene>
    <name evidence="5" type="primary">LOC111083811</name>
</gene>
<dbReference type="RefSeq" id="XP_022236209.1">
    <property type="nucleotide sequence ID" value="XM_022380501.1"/>
</dbReference>
<keyword evidence="4" id="KW-1185">Reference proteome</keyword>
<evidence type="ECO:0000259" key="3">
    <source>
        <dbReference type="Pfam" id="PF01229"/>
    </source>
</evidence>